<dbReference type="Pfam" id="PF19568">
    <property type="entry name" value="Spore_III_AA"/>
    <property type="match status" value="1"/>
</dbReference>
<dbReference type="PANTHER" id="PTHR20953">
    <property type="entry name" value="KINASE-RELATED"/>
    <property type="match status" value="1"/>
</dbReference>
<dbReference type="GO" id="GO:0005524">
    <property type="term" value="F:ATP binding"/>
    <property type="evidence" value="ECO:0007669"/>
    <property type="project" value="UniProtKB-KW"/>
</dbReference>
<organism evidence="4 5">
    <name type="scientific">Candidatus Scatomorpha intestinigallinarum</name>
    <dbReference type="NCBI Taxonomy" id="2840923"/>
    <lineage>
        <taxon>Bacteria</taxon>
        <taxon>Bacillati</taxon>
        <taxon>Bacillota</taxon>
        <taxon>Clostridia</taxon>
        <taxon>Eubacteriales</taxon>
        <taxon>Candidatus Scatomorpha</taxon>
    </lineage>
</organism>
<dbReference type="AlphaFoldDB" id="A0A9D1DL58"/>
<reference evidence="4" key="2">
    <citation type="journal article" date="2021" name="PeerJ">
        <title>Extensive microbial diversity within the chicken gut microbiome revealed by metagenomics and culture.</title>
        <authorList>
            <person name="Gilroy R."/>
            <person name="Ravi A."/>
            <person name="Getino M."/>
            <person name="Pursley I."/>
            <person name="Horton D.L."/>
            <person name="Alikhan N.F."/>
            <person name="Baker D."/>
            <person name="Gharbi K."/>
            <person name="Hall N."/>
            <person name="Watson M."/>
            <person name="Adriaenssens E.M."/>
            <person name="Foster-Nyarko E."/>
            <person name="Jarju S."/>
            <person name="Secka A."/>
            <person name="Antonio M."/>
            <person name="Oren A."/>
            <person name="Chaudhuri R.R."/>
            <person name="La Ragione R."/>
            <person name="Hildebrand F."/>
            <person name="Pallen M.J."/>
        </authorList>
    </citation>
    <scope>NUCLEOTIDE SEQUENCE</scope>
    <source>
        <strain evidence="4">ChiGjej3B3-7149</strain>
    </source>
</reference>
<evidence type="ECO:0000313" key="4">
    <source>
        <dbReference type="EMBL" id="HIR54882.1"/>
    </source>
</evidence>
<evidence type="ECO:0000259" key="3">
    <source>
        <dbReference type="SMART" id="SM00382"/>
    </source>
</evidence>
<dbReference type="PANTHER" id="PTHR20953:SF3">
    <property type="entry name" value="P-LOOP CONTAINING NUCLEOSIDE TRIPHOSPHATE HYDROLASES SUPERFAMILY PROTEIN"/>
    <property type="match status" value="1"/>
</dbReference>
<keyword evidence="2" id="KW-0067">ATP-binding</keyword>
<dbReference type="SMART" id="SM00382">
    <property type="entry name" value="AAA"/>
    <property type="match status" value="1"/>
</dbReference>
<accession>A0A9D1DL58</accession>
<gene>
    <name evidence="4" type="ORF">IAD36_04690</name>
</gene>
<dbReference type="EMBL" id="DVHH01000116">
    <property type="protein sequence ID" value="HIR54882.1"/>
    <property type="molecule type" value="Genomic_DNA"/>
</dbReference>
<dbReference type="InterPro" id="IPR003593">
    <property type="entry name" value="AAA+_ATPase"/>
</dbReference>
<keyword evidence="1" id="KW-0547">Nucleotide-binding</keyword>
<dbReference type="SUPFAM" id="SSF52540">
    <property type="entry name" value="P-loop containing nucleoside triphosphate hydrolases"/>
    <property type="match status" value="1"/>
</dbReference>
<proteinExistence type="predicted"/>
<name>A0A9D1DL58_9FIRM</name>
<evidence type="ECO:0000313" key="5">
    <source>
        <dbReference type="Proteomes" id="UP000824238"/>
    </source>
</evidence>
<evidence type="ECO:0000256" key="2">
    <source>
        <dbReference type="ARBA" id="ARBA00022840"/>
    </source>
</evidence>
<comment type="caution">
    <text evidence="4">The sequence shown here is derived from an EMBL/GenBank/DDBJ whole genome shotgun (WGS) entry which is preliminary data.</text>
</comment>
<dbReference type="InterPro" id="IPR027417">
    <property type="entry name" value="P-loop_NTPase"/>
</dbReference>
<evidence type="ECO:0000256" key="1">
    <source>
        <dbReference type="ARBA" id="ARBA00022741"/>
    </source>
</evidence>
<dbReference type="Gene3D" id="3.40.50.300">
    <property type="entry name" value="P-loop containing nucleotide triphosphate hydrolases"/>
    <property type="match status" value="1"/>
</dbReference>
<protein>
    <submittedName>
        <fullName evidence="4">Stage III sporulation protein AB</fullName>
    </submittedName>
</protein>
<dbReference type="Proteomes" id="UP000824238">
    <property type="component" value="Unassembled WGS sequence"/>
</dbReference>
<feature type="domain" description="AAA+ ATPase" evidence="3">
    <location>
        <begin position="145"/>
        <end position="287"/>
    </location>
</feature>
<dbReference type="InterPro" id="IPR045735">
    <property type="entry name" value="Spore_III_AA_AAA+_ATPase"/>
</dbReference>
<reference evidence="4" key="1">
    <citation type="submission" date="2020-10" db="EMBL/GenBank/DDBJ databases">
        <authorList>
            <person name="Gilroy R."/>
        </authorList>
    </citation>
    <scope>NUCLEOTIDE SEQUENCE</scope>
    <source>
        <strain evidence="4">ChiGjej3B3-7149</strain>
    </source>
</reference>
<sequence>MVHMRDSEGFENAAALLPQDMRAQLMELPEPLRTGAEELRLRSGRRLSLLLAEGESPVGARPVQPRDLDTVLENATRASAHTALESVASGFVTVRGGCRVGLCGETVVREGGVRSIRRLSSLGIRIPRQHRGCAAEVYARLLEAGLPDTLIISPPGAGKTTLLRELVRLVSEGGRRVSLIDERGEAAGVWEGLPLFDVGPCTDVMTGAPKPEAAAMLIRAMTPQVLAMDEITTPADAEAARAATGCGVRLLATAHAGSVRELASRGVYRPLLAEGVFSMAVVIERRGGERRYRLEVLGG</sequence>